<dbReference type="InterPro" id="IPR009057">
    <property type="entry name" value="Homeodomain-like_sf"/>
</dbReference>
<dbReference type="Gene3D" id="1.10.357.10">
    <property type="entry name" value="Tetracycline Repressor, domain 2"/>
    <property type="match status" value="1"/>
</dbReference>
<accession>A0A917JXQ5</accession>
<dbReference type="PANTHER" id="PTHR43479:SF11">
    <property type="entry name" value="ACREF_ENVCD OPERON REPRESSOR-RELATED"/>
    <property type="match status" value="1"/>
</dbReference>
<dbReference type="AlphaFoldDB" id="A0A917JXQ5"/>
<evidence type="ECO:0000256" key="1">
    <source>
        <dbReference type="ARBA" id="ARBA00023125"/>
    </source>
</evidence>
<evidence type="ECO:0000259" key="3">
    <source>
        <dbReference type="PROSITE" id="PS50977"/>
    </source>
</evidence>
<gene>
    <name evidence="4" type="ORF">GCM10009332_30540</name>
</gene>
<reference evidence="4" key="1">
    <citation type="journal article" date="2014" name="Int. J. Syst. Evol. Microbiol.">
        <title>Complete genome sequence of Corynebacterium casei LMG S-19264T (=DSM 44701T), isolated from a smear-ripened cheese.</title>
        <authorList>
            <consortium name="US DOE Joint Genome Institute (JGI-PGF)"/>
            <person name="Walter F."/>
            <person name="Albersmeier A."/>
            <person name="Kalinowski J."/>
            <person name="Ruckert C."/>
        </authorList>
    </citation>
    <scope>NUCLEOTIDE SEQUENCE</scope>
    <source>
        <strain evidence="4">JCM 30804</strain>
    </source>
</reference>
<feature type="domain" description="HTH tetR-type" evidence="3">
    <location>
        <begin position="15"/>
        <end position="75"/>
    </location>
</feature>
<sequence>MPSNAIILPQQQRSQETQRRLLDALHHCLQTKFFEHISIKELAEHADVSVGTFYRRFKNKESLLPLLYQDFGNDLLQWTQSLEETSYTSLDHAIEDITLETFRFLSSRKSIFRTLHLNARLHTELVDSDKIVDRKVVYKRLAAIFLRFEQQMHAQHREETAGVMVYTLVTTLLDKVLYPNVTPAIASDLDAKAFTAELTRMLKAYTGSR</sequence>
<keyword evidence="1 2" id="KW-0238">DNA-binding</keyword>
<dbReference type="InterPro" id="IPR001647">
    <property type="entry name" value="HTH_TetR"/>
</dbReference>
<comment type="caution">
    <text evidence="4">The sequence shown here is derived from an EMBL/GenBank/DDBJ whole genome shotgun (WGS) entry which is preliminary data.</text>
</comment>
<dbReference type="EMBL" id="BMPZ01000011">
    <property type="protein sequence ID" value="GGI91150.1"/>
    <property type="molecule type" value="Genomic_DNA"/>
</dbReference>
<evidence type="ECO:0000313" key="5">
    <source>
        <dbReference type="Proteomes" id="UP000613743"/>
    </source>
</evidence>
<evidence type="ECO:0000313" key="4">
    <source>
        <dbReference type="EMBL" id="GGI91150.1"/>
    </source>
</evidence>
<dbReference type="PROSITE" id="PS50977">
    <property type="entry name" value="HTH_TETR_2"/>
    <property type="match status" value="1"/>
</dbReference>
<dbReference type="InterPro" id="IPR050624">
    <property type="entry name" value="HTH-type_Tx_Regulator"/>
</dbReference>
<dbReference type="GO" id="GO:0003677">
    <property type="term" value="F:DNA binding"/>
    <property type="evidence" value="ECO:0007669"/>
    <property type="project" value="UniProtKB-UniRule"/>
</dbReference>
<proteinExistence type="predicted"/>
<dbReference type="RefSeq" id="WP_188922535.1">
    <property type="nucleotide sequence ID" value="NZ_BMPZ01000011.1"/>
</dbReference>
<dbReference type="Proteomes" id="UP000613743">
    <property type="component" value="Unassembled WGS sequence"/>
</dbReference>
<feature type="DNA-binding region" description="H-T-H motif" evidence="2">
    <location>
        <begin position="38"/>
        <end position="57"/>
    </location>
</feature>
<evidence type="ECO:0000256" key="2">
    <source>
        <dbReference type="PROSITE-ProRule" id="PRU00335"/>
    </source>
</evidence>
<name>A0A917JXQ5_9GAMM</name>
<dbReference type="Pfam" id="PF00440">
    <property type="entry name" value="TetR_N"/>
    <property type="match status" value="1"/>
</dbReference>
<reference evidence="4" key="2">
    <citation type="submission" date="2020-09" db="EMBL/GenBank/DDBJ databases">
        <authorList>
            <person name="Sun Q."/>
            <person name="Ohkuma M."/>
        </authorList>
    </citation>
    <scope>NUCLEOTIDE SEQUENCE</scope>
    <source>
        <strain evidence="4">JCM 30804</strain>
    </source>
</reference>
<organism evidence="4 5">
    <name type="scientific">Shewanella gelidii</name>
    <dbReference type="NCBI Taxonomy" id="1642821"/>
    <lineage>
        <taxon>Bacteria</taxon>
        <taxon>Pseudomonadati</taxon>
        <taxon>Pseudomonadota</taxon>
        <taxon>Gammaproteobacteria</taxon>
        <taxon>Alteromonadales</taxon>
        <taxon>Shewanellaceae</taxon>
        <taxon>Shewanella</taxon>
    </lineage>
</organism>
<keyword evidence="5" id="KW-1185">Reference proteome</keyword>
<protein>
    <submittedName>
        <fullName evidence="4">TetR family transcriptional regulator</fullName>
    </submittedName>
</protein>
<dbReference type="SUPFAM" id="SSF46689">
    <property type="entry name" value="Homeodomain-like"/>
    <property type="match status" value="1"/>
</dbReference>
<dbReference type="PANTHER" id="PTHR43479">
    <property type="entry name" value="ACREF/ENVCD OPERON REPRESSOR-RELATED"/>
    <property type="match status" value="1"/>
</dbReference>